<reference evidence="6" key="1">
    <citation type="submission" date="2017-10" db="EMBL/GenBank/DDBJ databases">
        <title>Rapid genome shrinkage in a self-fertile nematode reveals novel sperm competition proteins.</title>
        <authorList>
            <person name="Yin D."/>
            <person name="Schwarz E.M."/>
            <person name="Thomas C.G."/>
            <person name="Felde R.L."/>
            <person name="Korf I.F."/>
            <person name="Cutter A.D."/>
            <person name="Schartner C.M."/>
            <person name="Ralston E.J."/>
            <person name="Meyer B.J."/>
            <person name="Haag E.S."/>
        </authorList>
    </citation>
    <scope>NUCLEOTIDE SEQUENCE [LARGE SCALE GENOMIC DNA]</scope>
    <source>
        <strain evidence="6">JU1422</strain>
    </source>
</reference>
<dbReference type="PROSITE" id="PS50011">
    <property type="entry name" value="PROTEIN_KINASE_DOM"/>
    <property type="match status" value="1"/>
</dbReference>
<sequence length="1444" mass="164481">MMSAEETMKALRELAPHDDNMTQYLTSNVETSQPLPFEVDDGFAEYTKANSYDKRRSVVKHSVKEVTSDELKQQISAHREMIEKIKSDPELNSNYRFDAIYDEGKKRRICRVLAQRTMISQGREVEISVCGDDRNIQVPESISDHQTTYFPPRKRIQIMKNITFNKKDVIPVYSDIAGETVESISIPNSLLFDYTDVNYFNQTAEHNLARAVNMSEEDKNTIKCNCCSSDPDKKVIRCYENRNCPCFIMNEKLQKFQKPLNGNPPAKFTSFEPIHFTSTDRHFYQHMGFACSELCGCEGKCTNNVLMIPNKRLFPIEVFKSNEKLGFGVRSNVLIPAGTPVTEFVGEIVGEQIHMENLNWNNIEYAYQVSYGKDDVLKQIVDQTNFSKNYKGLIKDLYANISYYLDPTVCGNFARMASHSCAANMELVRVFQKSLSPAHIHLVMVAVTDIFPGTPITIDYGNNYATRLEDKCQCGTFACTNGPESREMKNASHAELTRYHQELSQLEMKQWQRSTHAEMKLFLILSFLTLQFNSLRARSPPVSLFGPCQHRCIEKFGDSKTVRTNADTLYREIDVVNNTEYSLCRLGCTHPEFETLSLPEFTFGQSAYREIVENQTSAKSEDVQKNIVKEVRFLCLDHLDEGFFGRVNMIFEKDVEESNHIHYVELISRDEGDGEEVILHHSWCYNSNCDINFNNTSLADFRLRVSAFNGNGAVGRRLSKWYNARNLLAVSNDLSLKSVEWKDDKAVARLSPDSNSGIPACSYEIQYKNALSSEYTTVKFYLDHTNELLVKGLEFNQNYTVTYISDLIGEPVSVDVSVPACSLMVTDVTMCAPPPVSSLHSTWNTSSGESDLEIDWNYFWVLDANTNRIDRSIRTSHFHITVNPLVTPNNPNCEKYEPIRRDVDNLQRHVSFRISDAKCNYEVEAVVFDTKRRKSETKKMKIVRINEPSYMALLPATDVQTTIGLVVLLTCAIIIFTLIILIILLKKRNHSRRRRRGETVCYAYVDEPPRKIVGVRQPGARFLPVENVNRDVEAGLAQRTVGCNIQNGPKVNMFQVLPQPPYGDSASDHHYDYISEYQVESEMSDEVFEEDICISTPNTPYRIMDSPSFCLMAPIAPFEEFDDLPAYAFQTFRFGKPYERPGNPYCLMTTAMDVSRGNCFSLKYPRDYSEPTRRALRRELEILRILPLHPNIVHFDGVVIGRWENIPYQITGILMEECLGGTLHDYINSAGFVLRRQGMRTPDDACLPIADESPNQSSGYNSFTSKGRQTPEQKTNQDKNSCQIVSSKFISFAEQISSALEHLHFVRIIHSRVSSMSVFLSSDFTDPLEMSSEQIVKLGDFSNAFPNSNDASVLDPMLQPPEVMMGKKFETKGDIWQMGMCLAEMCTLGTPFTMQKHIPMSGVSEFDKLPSTRFIRDTAKKCLLKPRSRPDAANLRVNFGNFTG</sequence>
<dbReference type="Gene3D" id="2.170.270.10">
    <property type="entry name" value="SET domain"/>
    <property type="match status" value="1"/>
</dbReference>
<dbReference type="Pfam" id="PF07714">
    <property type="entry name" value="PK_Tyr_Ser-Thr"/>
    <property type="match status" value="1"/>
</dbReference>
<keyword evidence="2" id="KW-0812">Transmembrane</keyword>
<dbReference type="OrthoDB" id="5785107at2759"/>
<dbReference type="PROSITE" id="PS50280">
    <property type="entry name" value="SET"/>
    <property type="match status" value="1"/>
</dbReference>
<accession>A0A2G5TI82</accession>
<evidence type="ECO:0000256" key="1">
    <source>
        <dbReference type="SAM" id="MobiDB-lite"/>
    </source>
</evidence>
<dbReference type="GO" id="GO:0004672">
    <property type="term" value="F:protein kinase activity"/>
    <property type="evidence" value="ECO:0007669"/>
    <property type="project" value="InterPro"/>
</dbReference>
<feature type="transmembrane region" description="Helical" evidence="2">
    <location>
        <begin position="963"/>
        <end position="985"/>
    </location>
</feature>
<evidence type="ECO:0000259" key="4">
    <source>
        <dbReference type="PROSITE" id="PS50280"/>
    </source>
</evidence>
<keyword evidence="6" id="KW-1185">Reference proteome</keyword>
<dbReference type="EMBL" id="PDUG01000005">
    <property type="protein sequence ID" value="PIC27009.1"/>
    <property type="molecule type" value="Genomic_DNA"/>
</dbReference>
<gene>
    <name evidence="5" type="primary">Cnig_chr_V.g19400</name>
    <name evidence="5" type="ORF">B9Z55_019400</name>
</gene>
<feature type="region of interest" description="Disordered" evidence="1">
    <location>
        <begin position="1248"/>
        <end position="1279"/>
    </location>
</feature>
<evidence type="ECO:0000259" key="3">
    <source>
        <dbReference type="PROSITE" id="PS50011"/>
    </source>
</evidence>
<evidence type="ECO:0008006" key="7">
    <source>
        <dbReference type="Google" id="ProtNLM"/>
    </source>
</evidence>
<dbReference type="InterPro" id="IPR000719">
    <property type="entry name" value="Prot_kinase_dom"/>
</dbReference>
<keyword evidence="2" id="KW-1133">Transmembrane helix</keyword>
<dbReference type="GO" id="GO:0005524">
    <property type="term" value="F:ATP binding"/>
    <property type="evidence" value="ECO:0007669"/>
    <property type="project" value="InterPro"/>
</dbReference>
<dbReference type="SUPFAM" id="SSF56112">
    <property type="entry name" value="Protein kinase-like (PK-like)"/>
    <property type="match status" value="1"/>
</dbReference>
<dbReference type="STRING" id="1611254.A0A2G5TI82"/>
<feature type="domain" description="SET" evidence="4">
    <location>
        <begin position="314"/>
        <end position="461"/>
    </location>
</feature>
<dbReference type="SMART" id="SM00317">
    <property type="entry name" value="SET"/>
    <property type="match status" value="1"/>
</dbReference>
<feature type="compositionally biased region" description="Polar residues" evidence="1">
    <location>
        <begin position="1253"/>
        <end position="1268"/>
    </location>
</feature>
<name>A0A2G5TI82_9PELO</name>
<dbReference type="InterPro" id="IPR011009">
    <property type="entry name" value="Kinase-like_dom_sf"/>
</dbReference>
<evidence type="ECO:0000313" key="5">
    <source>
        <dbReference type="EMBL" id="PIC27009.1"/>
    </source>
</evidence>
<keyword evidence="2" id="KW-0472">Membrane</keyword>
<dbReference type="InterPro" id="IPR001245">
    <property type="entry name" value="Ser-Thr/Tyr_kinase_cat_dom"/>
</dbReference>
<comment type="caution">
    <text evidence="5">The sequence shown here is derived from an EMBL/GenBank/DDBJ whole genome shotgun (WGS) entry which is preliminary data.</text>
</comment>
<dbReference type="Gene3D" id="1.10.510.10">
    <property type="entry name" value="Transferase(Phosphotransferase) domain 1"/>
    <property type="match status" value="2"/>
</dbReference>
<dbReference type="Proteomes" id="UP000230233">
    <property type="component" value="Chromosome V"/>
</dbReference>
<dbReference type="InterPro" id="IPR053105">
    <property type="entry name" value="Class_V-like_SAM-MTase"/>
</dbReference>
<dbReference type="InterPro" id="IPR001214">
    <property type="entry name" value="SET_dom"/>
</dbReference>
<dbReference type="PANTHER" id="PTHR47250:SF2">
    <property type="entry name" value="SET DOMAIN-CONTAINING PROTEIN"/>
    <property type="match status" value="1"/>
</dbReference>
<organism evidence="5 6">
    <name type="scientific">Caenorhabditis nigoni</name>
    <dbReference type="NCBI Taxonomy" id="1611254"/>
    <lineage>
        <taxon>Eukaryota</taxon>
        <taxon>Metazoa</taxon>
        <taxon>Ecdysozoa</taxon>
        <taxon>Nematoda</taxon>
        <taxon>Chromadorea</taxon>
        <taxon>Rhabditida</taxon>
        <taxon>Rhabditina</taxon>
        <taxon>Rhabditomorpha</taxon>
        <taxon>Rhabditoidea</taxon>
        <taxon>Rhabditidae</taxon>
        <taxon>Peloderinae</taxon>
        <taxon>Caenorhabditis</taxon>
    </lineage>
</organism>
<dbReference type="InterPro" id="IPR046341">
    <property type="entry name" value="SET_dom_sf"/>
</dbReference>
<protein>
    <recommendedName>
        <fullName evidence="7">Protein kinase domain-containing protein</fullName>
    </recommendedName>
</protein>
<evidence type="ECO:0000313" key="6">
    <source>
        <dbReference type="Proteomes" id="UP000230233"/>
    </source>
</evidence>
<feature type="domain" description="Protein kinase" evidence="3">
    <location>
        <begin position="1118"/>
        <end position="1443"/>
    </location>
</feature>
<proteinExistence type="predicted"/>
<evidence type="ECO:0000256" key="2">
    <source>
        <dbReference type="SAM" id="Phobius"/>
    </source>
</evidence>
<dbReference type="PANTHER" id="PTHR47250">
    <property type="entry name" value="HISTONE-LYSINE N-METHYLTRANSFERASE SET-6"/>
    <property type="match status" value="1"/>
</dbReference>
<dbReference type="SUPFAM" id="SSF82199">
    <property type="entry name" value="SET domain"/>
    <property type="match status" value="1"/>
</dbReference>
<dbReference type="Pfam" id="PF00856">
    <property type="entry name" value="SET"/>
    <property type="match status" value="1"/>
</dbReference>